<evidence type="ECO:0000313" key="1">
    <source>
        <dbReference type="EMBL" id="QQK76617.1"/>
    </source>
</evidence>
<sequence>MPDNAGIRSPEKFAVPVLIRDKRHGDRAAVLYAFSVVMKPPGDRTQGISSFSGAMKRS</sequence>
<dbReference type="AlphaFoldDB" id="A0A7T6Z4K2"/>
<name>A0A7T6Z4K2_9BACI</name>
<protein>
    <submittedName>
        <fullName evidence="1">Uncharacterized protein</fullName>
    </submittedName>
</protein>
<dbReference type="KEGG" id="scia:HUG15_14280"/>
<accession>A0A7T6Z4K2</accession>
<dbReference type="EMBL" id="CP054705">
    <property type="protein sequence ID" value="QQK76617.1"/>
    <property type="molecule type" value="Genomic_DNA"/>
</dbReference>
<reference evidence="1 2" key="1">
    <citation type="submission" date="2020-06" db="EMBL/GenBank/DDBJ databases">
        <title>Genomic analysis of Salicibibacter sp. NKC5-3.</title>
        <authorList>
            <person name="Oh Y.J."/>
        </authorList>
    </citation>
    <scope>NUCLEOTIDE SEQUENCE [LARGE SCALE GENOMIC DNA]</scope>
    <source>
        <strain evidence="1 2">NKC5-3</strain>
    </source>
</reference>
<gene>
    <name evidence="1" type="ORF">HUG15_14280</name>
</gene>
<dbReference type="Proteomes" id="UP000595823">
    <property type="component" value="Chromosome"/>
</dbReference>
<proteinExistence type="predicted"/>
<keyword evidence="2" id="KW-1185">Reference proteome</keyword>
<organism evidence="1 2">
    <name type="scientific">Salicibibacter cibarius</name>
    <dbReference type="NCBI Taxonomy" id="2743000"/>
    <lineage>
        <taxon>Bacteria</taxon>
        <taxon>Bacillati</taxon>
        <taxon>Bacillota</taxon>
        <taxon>Bacilli</taxon>
        <taxon>Bacillales</taxon>
        <taxon>Bacillaceae</taxon>
        <taxon>Salicibibacter</taxon>
    </lineage>
</organism>
<evidence type="ECO:0000313" key="2">
    <source>
        <dbReference type="Proteomes" id="UP000595823"/>
    </source>
</evidence>